<protein>
    <submittedName>
        <fullName evidence="2">Uncharacterized protein</fullName>
    </submittedName>
</protein>
<reference evidence="2" key="1">
    <citation type="submission" date="2021-10" db="EMBL/GenBank/DDBJ databases">
        <title>Melipona bicolor Genome sequencing and assembly.</title>
        <authorList>
            <person name="Araujo N.S."/>
            <person name="Arias M.C."/>
        </authorList>
    </citation>
    <scope>NUCLEOTIDE SEQUENCE</scope>
    <source>
        <strain evidence="2">USP_2M_L1-L4_2017</strain>
        <tissue evidence="2">Whole body</tissue>
    </source>
</reference>
<comment type="caution">
    <text evidence="2">The sequence shown here is derived from an EMBL/GenBank/DDBJ whole genome shotgun (WGS) entry which is preliminary data.</text>
</comment>
<evidence type="ECO:0000256" key="1">
    <source>
        <dbReference type="SAM" id="MobiDB-lite"/>
    </source>
</evidence>
<dbReference type="AlphaFoldDB" id="A0AA40GGF4"/>
<dbReference type="EMBL" id="JAHYIQ010000001">
    <property type="protein sequence ID" value="KAK1137318.1"/>
    <property type="molecule type" value="Genomic_DNA"/>
</dbReference>
<dbReference type="Proteomes" id="UP001177670">
    <property type="component" value="Unassembled WGS sequence"/>
</dbReference>
<evidence type="ECO:0000313" key="2">
    <source>
        <dbReference type="EMBL" id="KAK1137318.1"/>
    </source>
</evidence>
<name>A0AA40GGF4_9HYME</name>
<sequence length="77" mass="8940">MGEKETKSIRKGKIGVENGQDERKGKQRDLEIRKKLEGGQRETFALHPIGNVTYNKVRPRDTVRNVGKIDKHKEKRE</sequence>
<feature type="region of interest" description="Disordered" evidence="1">
    <location>
        <begin position="1"/>
        <end position="29"/>
    </location>
</feature>
<gene>
    <name evidence="2" type="ORF">K0M31_001830</name>
</gene>
<organism evidence="2 3">
    <name type="scientific">Melipona bicolor</name>
    <dbReference type="NCBI Taxonomy" id="60889"/>
    <lineage>
        <taxon>Eukaryota</taxon>
        <taxon>Metazoa</taxon>
        <taxon>Ecdysozoa</taxon>
        <taxon>Arthropoda</taxon>
        <taxon>Hexapoda</taxon>
        <taxon>Insecta</taxon>
        <taxon>Pterygota</taxon>
        <taxon>Neoptera</taxon>
        <taxon>Endopterygota</taxon>
        <taxon>Hymenoptera</taxon>
        <taxon>Apocrita</taxon>
        <taxon>Aculeata</taxon>
        <taxon>Apoidea</taxon>
        <taxon>Anthophila</taxon>
        <taxon>Apidae</taxon>
        <taxon>Melipona</taxon>
    </lineage>
</organism>
<keyword evidence="3" id="KW-1185">Reference proteome</keyword>
<evidence type="ECO:0000313" key="3">
    <source>
        <dbReference type="Proteomes" id="UP001177670"/>
    </source>
</evidence>
<proteinExistence type="predicted"/>
<feature type="compositionally biased region" description="Basic and acidic residues" evidence="1">
    <location>
        <begin position="20"/>
        <end position="29"/>
    </location>
</feature>
<accession>A0AA40GGF4</accession>